<keyword evidence="2" id="KW-1133">Transmembrane helix</keyword>
<evidence type="ECO:0000313" key="4">
    <source>
        <dbReference type="Proteomes" id="UP000241462"/>
    </source>
</evidence>
<gene>
    <name evidence="3" type="ORF">BD289DRAFT_3872</name>
</gene>
<keyword evidence="2" id="KW-0812">Transmembrane</keyword>
<evidence type="ECO:0000313" key="3">
    <source>
        <dbReference type="EMBL" id="PSS05265.1"/>
    </source>
</evidence>
<evidence type="ECO:0000256" key="2">
    <source>
        <dbReference type="SAM" id="Phobius"/>
    </source>
</evidence>
<dbReference type="EMBL" id="KZ678372">
    <property type="protein sequence ID" value="PSS05265.1"/>
    <property type="molecule type" value="Genomic_DNA"/>
</dbReference>
<dbReference type="Proteomes" id="UP000241462">
    <property type="component" value="Unassembled WGS sequence"/>
</dbReference>
<reference evidence="3 4" key="1">
    <citation type="journal article" date="2018" name="Mycol. Prog.">
        <title>Coniella lustricola, a new species from submerged detritus.</title>
        <authorList>
            <person name="Raudabaugh D.B."/>
            <person name="Iturriaga T."/>
            <person name="Carver A."/>
            <person name="Mondo S."/>
            <person name="Pangilinan J."/>
            <person name="Lipzen A."/>
            <person name="He G."/>
            <person name="Amirebrahimi M."/>
            <person name="Grigoriev I.V."/>
            <person name="Miller A.N."/>
        </authorList>
    </citation>
    <scope>NUCLEOTIDE SEQUENCE [LARGE SCALE GENOMIC DNA]</scope>
    <source>
        <strain evidence="3 4">B22-T-1</strain>
    </source>
</reference>
<organism evidence="3 4">
    <name type="scientific">Coniella lustricola</name>
    <dbReference type="NCBI Taxonomy" id="2025994"/>
    <lineage>
        <taxon>Eukaryota</taxon>
        <taxon>Fungi</taxon>
        <taxon>Dikarya</taxon>
        <taxon>Ascomycota</taxon>
        <taxon>Pezizomycotina</taxon>
        <taxon>Sordariomycetes</taxon>
        <taxon>Sordariomycetidae</taxon>
        <taxon>Diaporthales</taxon>
        <taxon>Schizoparmaceae</taxon>
        <taxon>Coniella</taxon>
    </lineage>
</organism>
<dbReference type="AlphaFoldDB" id="A0A2T3ANV6"/>
<keyword evidence="4" id="KW-1185">Reference proteome</keyword>
<accession>A0A2T3ANV6</accession>
<protein>
    <submittedName>
        <fullName evidence="3">Uncharacterized protein</fullName>
    </submittedName>
</protein>
<feature type="region of interest" description="Disordered" evidence="1">
    <location>
        <begin position="106"/>
        <end position="128"/>
    </location>
</feature>
<sequence length="299" mass="33113">MEREPWRLPEQAQHRLGRSPREEGTRGLKLSWLSWRRERGGATWRRWPGQSGVAHMAVGGKRHAMSAASFLLVSFFGPAGFAASVPFLLALFHLTSFSRGFQGSNTPTPYHTQVPSLRHASHPKRRTPSPQLDFGRLCQCQFASFHNPSADGEPAVPAPILHSLGLLSQPSDSRASRVSKGKRKNKNNCKRIGWFARLVQAFRHVEKSAILDLATSCSPHRSWVGRKKYNPAGSATWAIAGRRQQGRNLRAWVWLPHPRPARGPAQLSAKLLPQSYCAHSAVAWIPEPAADQPGTCLAP</sequence>
<dbReference type="InParanoid" id="A0A2T3ANV6"/>
<proteinExistence type="predicted"/>
<name>A0A2T3ANV6_9PEZI</name>
<evidence type="ECO:0000256" key="1">
    <source>
        <dbReference type="SAM" id="MobiDB-lite"/>
    </source>
</evidence>
<keyword evidence="2" id="KW-0472">Membrane</keyword>
<feature type="compositionally biased region" description="Polar residues" evidence="1">
    <location>
        <begin position="106"/>
        <end position="115"/>
    </location>
</feature>
<feature type="region of interest" description="Disordered" evidence="1">
    <location>
        <begin position="1"/>
        <end position="22"/>
    </location>
</feature>
<feature type="transmembrane region" description="Helical" evidence="2">
    <location>
        <begin position="70"/>
        <end position="94"/>
    </location>
</feature>